<dbReference type="RefSeq" id="WP_263569317.1">
    <property type="nucleotide sequence ID" value="NZ_JAJIRN010000001.1"/>
</dbReference>
<proteinExistence type="predicted"/>
<protein>
    <submittedName>
        <fullName evidence="4">Choice-of-anchor A family protein</fullName>
    </submittedName>
</protein>
<feature type="chain" id="PRO_5047018890" evidence="1">
    <location>
        <begin position="26"/>
        <end position="322"/>
    </location>
</feature>
<evidence type="ECO:0000313" key="4">
    <source>
        <dbReference type="EMBL" id="MCV2366681.1"/>
    </source>
</evidence>
<dbReference type="Proteomes" id="UP001209701">
    <property type="component" value="Unassembled WGS sequence"/>
</dbReference>
<feature type="signal peptide" evidence="1">
    <location>
        <begin position="1"/>
        <end position="25"/>
    </location>
</feature>
<reference evidence="4 5" key="1">
    <citation type="submission" date="2021-11" db="EMBL/GenBank/DDBJ databases">
        <authorList>
            <person name="Liang Q."/>
            <person name="Mou H."/>
            <person name="Liu Z."/>
        </authorList>
    </citation>
    <scope>NUCLEOTIDE SEQUENCE [LARGE SCALE GENOMIC DNA]</scope>
    <source>
        <strain evidence="4 5">CHU3</strain>
    </source>
</reference>
<comment type="caution">
    <text evidence="4">The sequence shown here is derived from an EMBL/GenBank/DDBJ whole genome shotgun (WGS) entry which is preliminary data.</text>
</comment>
<organism evidence="4 5">
    <name type="scientific">Roseateles oligotrophus</name>
    <dbReference type="NCBI Taxonomy" id="1769250"/>
    <lineage>
        <taxon>Bacteria</taxon>
        <taxon>Pseudomonadati</taxon>
        <taxon>Pseudomonadota</taxon>
        <taxon>Betaproteobacteria</taxon>
        <taxon>Burkholderiales</taxon>
        <taxon>Sphaerotilaceae</taxon>
        <taxon>Roseateles</taxon>
    </lineage>
</organism>
<dbReference type="Pfam" id="PF20597">
    <property type="entry name" value="pAdhesive_15"/>
    <property type="match status" value="1"/>
</dbReference>
<feature type="domain" description="Choice-of-anchor A" evidence="3">
    <location>
        <begin position="33"/>
        <end position="283"/>
    </location>
</feature>
<evidence type="ECO:0000259" key="3">
    <source>
        <dbReference type="Pfam" id="PF20597"/>
    </source>
</evidence>
<dbReference type="NCBIfam" id="TIGR02595">
    <property type="entry name" value="PEP_CTERM"/>
    <property type="match status" value="1"/>
</dbReference>
<dbReference type="EMBL" id="JAJIRN010000001">
    <property type="protein sequence ID" value="MCV2366681.1"/>
    <property type="molecule type" value="Genomic_DNA"/>
</dbReference>
<evidence type="ECO:0000259" key="2">
    <source>
        <dbReference type="Pfam" id="PF07589"/>
    </source>
</evidence>
<feature type="domain" description="Ice-binding protein C-terminal" evidence="2">
    <location>
        <begin position="293"/>
        <end position="317"/>
    </location>
</feature>
<sequence length="322" mass="33181">MLNRTSGLKLVSIAAAALLASAVQAVPVQNLDLGVASKYSGFFFGDASKVMDVEGKFAVGGNLDTSGFSFGYRTSSDVDGPSLVVGGNVRLGTGQIFKGPGNNIDTNATVGPITSWTKPVGYGVYGGANDSSQPHDLRKGNVIDFGAAETQLKALSSTLATGTANGTVESKWGGLYLTGNNTADVQVFDVAGGQLGNLFLQNVKQGAQVLVNVHGNAVTFSGGQDGQLEALRGSVLFNLVDATSVNIATFTYGTILATKANVIGTGHIEGSIIGNSISAQVEIGHEPFRNISAVPEPETYALMLAGLGVVTFMARRRKMTGN</sequence>
<accession>A0ABT2Y8Q9</accession>
<dbReference type="Pfam" id="PF07589">
    <property type="entry name" value="PEP-CTERM"/>
    <property type="match status" value="1"/>
</dbReference>
<keyword evidence="1" id="KW-0732">Signal</keyword>
<keyword evidence="5" id="KW-1185">Reference proteome</keyword>
<evidence type="ECO:0000313" key="5">
    <source>
        <dbReference type="Proteomes" id="UP001209701"/>
    </source>
</evidence>
<evidence type="ECO:0000256" key="1">
    <source>
        <dbReference type="SAM" id="SignalP"/>
    </source>
</evidence>
<gene>
    <name evidence="4" type="ORF">LNV07_01010</name>
</gene>
<dbReference type="InterPro" id="IPR013424">
    <property type="entry name" value="Ice-binding_C"/>
</dbReference>
<dbReference type="NCBIfam" id="TIGR04215">
    <property type="entry name" value="choice_anch_A"/>
    <property type="match status" value="1"/>
</dbReference>
<name>A0ABT2Y8Q9_9BURK</name>
<dbReference type="InterPro" id="IPR026588">
    <property type="entry name" value="Choice_anch_A"/>
</dbReference>